<proteinExistence type="predicted"/>
<dbReference type="PANTHER" id="PTHR21310:SF15">
    <property type="entry name" value="AMINOGLYCOSIDE PHOSPHOTRANSFERASE DOMAIN-CONTAINING PROTEIN"/>
    <property type="match status" value="1"/>
</dbReference>
<dbReference type="SUPFAM" id="SSF56112">
    <property type="entry name" value="Protein kinase-like (PK-like)"/>
    <property type="match status" value="1"/>
</dbReference>
<dbReference type="Gene3D" id="3.30.200.20">
    <property type="entry name" value="Phosphorylase Kinase, domain 1"/>
    <property type="match status" value="1"/>
</dbReference>
<dbReference type="InterPro" id="IPR011009">
    <property type="entry name" value="Kinase-like_dom_sf"/>
</dbReference>
<dbReference type="Proteomes" id="UP000315842">
    <property type="component" value="Unassembled WGS sequence"/>
</dbReference>
<organism evidence="2 3">
    <name type="scientific">Cellulomonas uda</name>
    <dbReference type="NCBI Taxonomy" id="1714"/>
    <lineage>
        <taxon>Bacteria</taxon>
        <taxon>Bacillati</taxon>
        <taxon>Actinomycetota</taxon>
        <taxon>Actinomycetes</taxon>
        <taxon>Micrococcales</taxon>
        <taxon>Cellulomonadaceae</taxon>
        <taxon>Cellulomonas</taxon>
    </lineage>
</organism>
<dbReference type="Gene3D" id="3.90.1200.10">
    <property type="match status" value="1"/>
</dbReference>
<keyword evidence="3" id="KW-1185">Reference proteome</keyword>
<dbReference type="EMBL" id="BJLP01000007">
    <property type="protein sequence ID" value="GEA80195.1"/>
    <property type="molecule type" value="Genomic_DNA"/>
</dbReference>
<dbReference type="PANTHER" id="PTHR21310">
    <property type="entry name" value="AMINOGLYCOSIDE PHOSPHOTRANSFERASE-RELATED-RELATED"/>
    <property type="match status" value="1"/>
</dbReference>
<dbReference type="InterPro" id="IPR002575">
    <property type="entry name" value="Aminoglycoside_PTrfase"/>
</dbReference>
<dbReference type="AlphaFoldDB" id="A0A4Y3KB11"/>
<accession>A0A4Y3KB11</accession>
<reference evidence="2 3" key="1">
    <citation type="submission" date="2019-06" db="EMBL/GenBank/DDBJ databases">
        <title>Whole genome shotgun sequence of Cellulomonas uda NBRC 3747.</title>
        <authorList>
            <person name="Hosoyama A."/>
            <person name="Uohara A."/>
            <person name="Ohji S."/>
            <person name="Ichikawa N."/>
        </authorList>
    </citation>
    <scope>NUCLEOTIDE SEQUENCE [LARGE SCALE GENOMIC DNA]</scope>
    <source>
        <strain evidence="2 3">NBRC 3747</strain>
    </source>
</reference>
<evidence type="ECO:0000313" key="3">
    <source>
        <dbReference type="Proteomes" id="UP000315842"/>
    </source>
</evidence>
<sequence length="334" mass="35096">MRAYSGPVPRSPLALAALATVAVPGLDAYDVRRPAHPGTDYDIAVVVDAARRRWVVRAPVHAAAGAALEAEVELLAGLDAFATDGTLPFAVPAPVGFAHLPEGGRAAVHEEIPGRALDVAELEPGPGLCASLGRAIAAVHELPTSVVENAGLPVYDAGAYRARRQAEVDEAAATGKVPPTLLRRWEERLEDVALWRFVPTVVHGDLTNERVLVGDGTVSGILHWGDASVADPADDLSWLLVAAPPDAADSIMEAYQLRRTELIDPHLTDRALLAGELALARWLLYGVRSGNEDVVADAVAMLEDLDEHTRTSPSGVAWGSDAPTAPVAAVSSYA</sequence>
<gene>
    <name evidence="2" type="ORF">CUD01_06390</name>
</gene>
<evidence type="ECO:0000259" key="1">
    <source>
        <dbReference type="Pfam" id="PF01636"/>
    </source>
</evidence>
<comment type="caution">
    <text evidence="2">The sequence shown here is derived from an EMBL/GenBank/DDBJ whole genome shotgun (WGS) entry which is preliminary data.</text>
</comment>
<feature type="domain" description="Aminoglycoside phosphotransferase" evidence="1">
    <location>
        <begin position="46"/>
        <end position="255"/>
    </location>
</feature>
<evidence type="ECO:0000313" key="2">
    <source>
        <dbReference type="EMBL" id="GEA80195.1"/>
    </source>
</evidence>
<protein>
    <recommendedName>
        <fullName evidence="1">Aminoglycoside phosphotransferase domain-containing protein</fullName>
    </recommendedName>
</protein>
<dbReference type="InterPro" id="IPR051678">
    <property type="entry name" value="AGP_Transferase"/>
</dbReference>
<dbReference type="Pfam" id="PF01636">
    <property type="entry name" value="APH"/>
    <property type="match status" value="1"/>
</dbReference>
<name>A0A4Y3KB11_CELUD</name>